<evidence type="ECO:0000256" key="7">
    <source>
        <dbReference type="ARBA" id="ARBA00023136"/>
    </source>
</evidence>
<dbReference type="PANTHER" id="PTHR30614:SF0">
    <property type="entry name" value="L-CYSTINE TRANSPORT SYSTEM PERMEASE PROTEIN TCYL"/>
    <property type="match status" value="1"/>
</dbReference>
<evidence type="ECO:0000313" key="11">
    <source>
        <dbReference type="Proteomes" id="UP000052013"/>
    </source>
</evidence>
<feature type="transmembrane region" description="Helical" evidence="8">
    <location>
        <begin position="20"/>
        <end position="39"/>
    </location>
</feature>
<feature type="transmembrane region" description="Helical" evidence="8">
    <location>
        <begin position="99"/>
        <end position="118"/>
    </location>
</feature>
<feature type="transmembrane region" description="Helical" evidence="8">
    <location>
        <begin position="161"/>
        <end position="184"/>
    </location>
</feature>
<evidence type="ECO:0000256" key="1">
    <source>
        <dbReference type="ARBA" id="ARBA00004651"/>
    </source>
</evidence>
<feature type="transmembrane region" description="Helical" evidence="8">
    <location>
        <begin position="59"/>
        <end position="79"/>
    </location>
</feature>
<proteinExistence type="inferred from homology"/>
<feature type="transmembrane region" description="Helical" evidence="8">
    <location>
        <begin position="196"/>
        <end position="218"/>
    </location>
</feature>
<dbReference type="EMBL" id="AZEY01000090">
    <property type="protein sequence ID" value="KRL64549.1"/>
    <property type="molecule type" value="Genomic_DNA"/>
</dbReference>
<dbReference type="InterPro" id="IPR010065">
    <property type="entry name" value="AA_ABC_transptr_permease_3TM"/>
</dbReference>
<evidence type="ECO:0000256" key="6">
    <source>
        <dbReference type="ARBA" id="ARBA00022989"/>
    </source>
</evidence>
<keyword evidence="4 8" id="KW-0812">Transmembrane</keyword>
<reference evidence="10 11" key="1">
    <citation type="journal article" date="2015" name="Genome Announc.">
        <title>Expanding the biotechnology potential of lactobacilli through comparative genomics of 213 strains and associated genera.</title>
        <authorList>
            <person name="Sun Z."/>
            <person name="Harris H.M."/>
            <person name="McCann A."/>
            <person name="Guo C."/>
            <person name="Argimon S."/>
            <person name="Zhang W."/>
            <person name="Yang X."/>
            <person name="Jeffery I.B."/>
            <person name="Cooney J.C."/>
            <person name="Kagawa T.F."/>
            <person name="Liu W."/>
            <person name="Song Y."/>
            <person name="Salvetti E."/>
            <person name="Wrobel A."/>
            <person name="Rasinkangas P."/>
            <person name="Parkhill J."/>
            <person name="Rea M.C."/>
            <person name="O'Sullivan O."/>
            <person name="Ritari J."/>
            <person name="Douillard F.P."/>
            <person name="Paul Ross R."/>
            <person name="Yang R."/>
            <person name="Briner A.E."/>
            <person name="Felis G.E."/>
            <person name="de Vos W.M."/>
            <person name="Barrangou R."/>
            <person name="Klaenhammer T.R."/>
            <person name="Caufield P.W."/>
            <person name="Cui Y."/>
            <person name="Zhang H."/>
            <person name="O'Toole P.W."/>
        </authorList>
    </citation>
    <scope>NUCLEOTIDE SEQUENCE [LARGE SCALE GENOMIC DNA]</scope>
    <source>
        <strain evidence="10 11">DSM 14421</strain>
    </source>
</reference>
<dbReference type="PROSITE" id="PS50928">
    <property type="entry name" value="ABC_TM1"/>
    <property type="match status" value="1"/>
</dbReference>
<keyword evidence="7 8" id="KW-0472">Membrane</keyword>
<dbReference type="Pfam" id="PF00528">
    <property type="entry name" value="BPD_transp_1"/>
    <property type="match status" value="1"/>
</dbReference>
<keyword evidence="6 8" id="KW-1133">Transmembrane helix</keyword>
<comment type="subcellular location">
    <subcellularLocation>
        <location evidence="1 8">Cell membrane</location>
        <topology evidence="1 8">Multi-pass membrane protein</topology>
    </subcellularLocation>
</comment>
<evidence type="ECO:0000256" key="2">
    <source>
        <dbReference type="ARBA" id="ARBA00022448"/>
    </source>
</evidence>
<dbReference type="SUPFAM" id="SSF161098">
    <property type="entry name" value="MetI-like"/>
    <property type="match status" value="1"/>
</dbReference>
<name>A0A0R1SEE5_9LACO</name>
<dbReference type="GO" id="GO:0022857">
    <property type="term" value="F:transmembrane transporter activity"/>
    <property type="evidence" value="ECO:0007669"/>
    <property type="project" value="InterPro"/>
</dbReference>
<dbReference type="InterPro" id="IPR000515">
    <property type="entry name" value="MetI-like"/>
</dbReference>
<sequence>MSSHIFVGDFWTIWKVVPQTLGLSFLILILATLLGSLFWQIQESRHTAIKFLYHAFSSYFRGVPLLIHLLIFYYGLPIVIKALSDQFNWGVSTNQLNPIYAVIVSYTLYSASFLAEIIRGSFKSVGTDQLEAASALGYTGTQRFFAVWLPQALSEALPKILNYYTLLIRQLSLAFLVSVVDIFAKAKLETAANDRYIEAFCAAAIVYWILCVVLTLIFSKVEHYLRRYDRSVLA</sequence>
<dbReference type="STRING" id="1423739.FC85_GL001059"/>
<evidence type="ECO:0000256" key="8">
    <source>
        <dbReference type="RuleBase" id="RU363032"/>
    </source>
</evidence>
<dbReference type="Proteomes" id="UP000052013">
    <property type="component" value="Unassembled WGS sequence"/>
</dbReference>
<dbReference type="AlphaFoldDB" id="A0A0R1SEE5"/>
<accession>A0A0R1SEE5</accession>
<evidence type="ECO:0000256" key="3">
    <source>
        <dbReference type="ARBA" id="ARBA00022475"/>
    </source>
</evidence>
<dbReference type="PATRIC" id="fig|1423739.3.peg.1110"/>
<keyword evidence="2 8" id="KW-0813">Transport</keyword>
<dbReference type="GO" id="GO:0006865">
    <property type="term" value="P:amino acid transport"/>
    <property type="evidence" value="ECO:0007669"/>
    <property type="project" value="UniProtKB-KW"/>
</dbReference>
<comment type="caution">
    <text evidence="10">The sequence shown here is derived from an EMBL/GenBank/DDBJ whole genome shotgun (WGS) entry which is preliminary data.</text>
</comment>
<keyword evidence="3" id="KW-1003">Cell membrane</keyword>
<dbReference type="Gene3D" id="1.10.3720.10">
    <property type="entry name" value="MetI-like"/>
    <property type="match status" value="1"/>
</dbReference>
<gene>
    <name evidence="10" type="ORF">FC85_GL001059</name>
</gene>
<feature type="domain" description="ABC transmembrane type-1" evidence="9">
    <location>
        <begin position="17"/>
        <end position="218"/>
    </location>
</feature>
<dbReference type="NCBIfam" id="TIGR01726">
    <property type="entry name" value="HEQRo_perm_3TM"/>
    <property type="match status" value="1"/>
</dbReference>
<evidence type="ECO:0000256" key="5">
    <source>
        <dbReference type="ARBA" id="ARBA00022970"/>
    </source>
</evidence>
<evidence type="ECO:0000256" key="4">
    <source>
        <dbReference type="ARBA" id="ARBA00022692"/>
    </source>
</evidence>
<comment type="similarity">
    <text evidence="8">Belongs to the binding-protein-dependent transport system permease family.</text>
</comment>
<dbReference type="InterPro" id="IPR035906">
    <property type="entry name" value="MetI-like_sf"/>
</dbReference>
<dbReference type="CDD" id="cd06261">
    <property type="entry name" value="TM_PBP2"/>
    <property type="match status" value="1"/>
</dbReference>
<organism evidence="10 11">
    <name type="scientific">Lentilactobacillus diolivorans DSM 14421</name>
    <dbReference type="NCBI Taxonomy" id="1423739"/>
    <lineage>
        <taxon>Bacteria</taxon>
        <taxon>Bacillati</taxon>
        <taxon>Bacillota</taxon>
        <taxon>Bacilli</taxon>
        <taxon>Lactobacillales</taxon>
        <taxon>Lactobacillaceae</taxon>
        <taxon>Lentilactobacillus</taxon>
    </lineage>
</organism>
<dbReference type="GO" id="GO:0043190">
    <property type="term" value="C:ATP-binding cassette (ABC) transporter complex"/>
    <property type="evidence" value="ECO:0007669"/>
    <property type="project" value="InterPro"/>
</dbReference>
<keyword evidence="5" id="KW-0029">Amino-acid transport</keyword>
<evidence type="ECO:0000259" key="9">
    <source>
        <dbReference type="PROSITE" id="PS50928"/>
    </source>
</evidence>
<dbReference type="InterPro" id="IPR043429">
    <property type="entry name" value="ArtM/GltK/GlnP/TcyL/YhdX-like"/>
</dbReference>
<dbReference type="PANTHER" id="PTHR30614">
    <property type="entry name" value="MEMBRANE COMPONENT OF AMINO ACID ABC TRANSPORTER"/>
    <property type="match status" value="1"/>
</dbReference>
<protein>
    <submittedName>
        <fullName evidence="10">Amino acid ABC transporter permease</fullName>
    </submittedName>
</protein>
<evidence type="ECO:0000313" key="10">
    <source>
        <dbReference type="EMBL" id="KRL64549.1"/>
    </source>
</evidence>
<dbReference type="RefSeq" id="WP_057865500.1">
    <property type="nucleotide sequence ID" value="NZ_AZEY01000090.1"/>
</dbReference>